<dbReference type="Gene3D" id="1.10.10.10">
    <property type="entry name" value="Winged helix-like DNA-binding domain superfamily/Winged helix DNA-binding domain"/>
    <property type="match status" value="1"/>
</dbReference>
<dbReference type="PANTHER" id="PTHR44846:SF17">
    <property type="entry name" value="GNTR-FAMILY TRANSCRIPTIONAL REGULATOR"/>
    <property type="match status" value="1"/>
</dbReference>
<dbReference type="PRINTS" id="PR00035">
    <property type="entry name" value="HTHGNTR"/>
</dbReference>
<dbReference type="PANTHER" id="PTHR44846">
    <property type="entry name" value="MANNOSYL-D-GLYCERATE TRANSPORT/METABOLISM SYSTEM REPRESSOR MNGR-RELATED"/>
    <property type="match status" value="1"/>
</dbReference>
<dbReference type="PROSITE" id="PS50949">
    <property type="entry name" value="HTH_GNTR"/>
    <property type="match status" value="1"/>
</dbReference>
<keyword evidence="6" id="KW-1185">Reference proteome</keyword>
<keyword evidence="2" id="KW-0238">DNA-binding</keyword>
<dbReference type="InterPro" id="IPR028978">
    <property type="entry name" value="Chorismate_lyase_/UTRA_dom_sf"/>
</dbReference>
<evidence type="ECO:0000313" key="5">
    <source>
        <dbReference type="EMBL" id="MBM7078583.1"/>
    </source>
</evidence>
<organism evidence="5 6">
    <name type="scientific">Micromonospora humida</name>
    <dbReference type="NCBI Taxonomy" id="2809018"/>
    <lineage>
        <taxon>Bacteria</taxon>
        <taxon>Bacillati</taxon>
        <taxon>Actinomycetota</taxon>
        <taxon>Actinomycetes</taxon>
        <taxon>Micromonosporales</taxon>
        <taxon>Micromonosporaceae</taxon>
        <taxon>Micromonospora</taxon>
    </lineage>
</organism>
<gene>
    <name evidence="5" type="ORF">JQX11_19885</name>
</gene>
<dbReference type="EMBL" id="JAFEUC010000009">
    <property type="protein sequence ID" value="MBM7078583.1"/>
    <property type="molecule type" value="Genomic_DNA"/>
</dbReference>
<dbReference type="SUPFAM" id="SSF46785">
    <property type="entry name" value="Winged helix' DNA-binding domain"/>
    <property type="match status" value="1"/>
</dbReference>
<dbReference type="InterPro" id="IPR036390">
    <property type="entry name" value="WH_DNA-bd_sf"/>
</dbReference>
<dbReference type="SUPFAM" id="SSF64288">
    <property type="entry name" value="Chorismate lyase-like"/>
    <property type="match status" value="1"/>
</dbReference>
<accession>A0ABS2IWD3</accession>
<dbReference type="InterPro" id="IPR036388">
    <property type="entry name" value="WH-like_DNA-bd_sf"/>
</dbReference>
<evidence type="ECO:0000256" key="1">
    <source>
        <dbReference type="ARBA" id="ARBA00023015"/>
    </source>
</evidence>
<dbReference type="InterPro" id="IPR000524">
    <property type="entry name" value="Tscrpt_reg_HTH_GntR"/>
</dbReference>
<evidence type="ECO:0000256" key="3">
    <source>
        <dbReference type="ARBA" id="ARBA00023163"/>
    </source>
</evidence>
<keyword evidence="1" id="KW-0805">Transcription regulation</keyword>
<sequence>MPTPHHRQPRYRTIADELRSRIESGVIPPGSLLPTEASLTAEFRASRGTVRQAIASLREERLVATAHGRGTYVAFPLEQGDEFETTSIPSSPRHVPADEELAAIFDVETGSPLVEVRSVLQVNGNTESVICIYSRPLQGAAGQE</sequence>
<dbReference type="Pfam" id="PF00392">
    <property type="entry name" value="GntR"/>
    <property type="match status" value="1"/>
</dbReference>
<dbReference type="InterPro" id="IPR050679">
    <property type="entry name" value="Bact_HTH_transcr_reg"/>
</dbReference>
<dbReference type="Proteomes" id="UP001518872">
    <property type="component" value="Unassembled WGS sequence"/>
</dbReference>
<name>A0ABS2IWD3_9ACTN</name>
<evidence type="ECO:0000259" key="4">
    <source>
        <dbReference type="PROSITE" id="PS50949"/>
    </source>
</evidence>
<evidence type="ECO:0000313" key="6">
    <source>
        <dbReference type="Proteomes" id="UP001518872"/>
    </source>
</evidence>
<protein>
    <submittedName>
        <fullName evidence="5">GntR family transcriptional regulator</fullName>
    </submittedName>
</protein>
<proteinExistence type="predicted"/>
<comment type="caution">
    <text evidence="5">The sequence shown here is derived from an EMBL/GenBank/DDBJ whole genome shotgun (WGS) entry which is preliminary data.</text>
</comment>
<keyword evidence="3" id="KW-0804">Transcription</keyword>
<evidence type="ECO:0000256" key="2">
    <source>
        <dbReference type="ARBA" id="ARBA00023125"/>
    </source>
</evidence>
<reference evidence="5 6" key="1">
    <citation type="submission" date="2021-02" db="EMBL/GenBank/DDBJ databases">
        <authorList>
            <person name="Ra J.-S."/>
        </authorList>
    </citation>
    <scope>NUCLEOTIDE SEQUENCE [LARGE SCALE GENOMIC DNA]</scope>
    <source>
        <strain evidence="5 6">MMS20-R1-14</strain>
    </source>
</reference>
<feature type="domain" description="HTH gntR-type" evidence="4">
    <location>
        <begin position="8"/>
        <end position="76"/>
    </location>
</feature>
<dbReference type="RefSeq" id="WP_204926437.1">
    <property type="nucleotide sequence ID" value="NZ_JAFEUC010000009.1"/>
</dbReference>
<dbReference type="SMART" id="SM00345">
    <property type="entry name" value="HTH_GNTR"/>
    <property type="match status" value="1"/>
</dbReference>
<dbReference type="CDD" id="cd07377">
    <property type="entry name" value="WHTH_GntR"/>
    <property type="match status" value="1"/>
</dbReference>